<evidence type="ECO:0000313" key="1">
    <source>
        <dbReference type="EMBL" id="TNN30111.1"/>
    </source>
</evidence>
<reference evidence="1 2" key="1">
    <citation type="submission" date="2019-03" db="EMBL/GenBank/DDBJ databases">
        <title>First draft genome of Liparis tanakae, snailfish: a comprehensive survey of snailfish specific genes.</title>
        <authorList>
            <person name="Kim W."/>
            <person name="Song I."/>
            <person name="Jeong J.-H."/>
            <person name="Kim D."/>
            <person name="Kim S."/>
            <person name="Ryu S."/>
            <person name="Song J.Y."/>
            <person name="Lee S.K."/>
        </authorList>
    </citation>
    <scope>NUCLEOTIDE SEQUENCE [LARGE SCALE GENOMIC DNA]</scope>
    <source>
        <tissue evidence="1">Muscle</tissue>
    </source>
</reference>
<sequence>MDRGKCSGGQRAVVALAVREDLVGTAASGASRATLIHVGSASFMADTANSEASTDFTSNTVSAHIISV</sequence>
<gene>
    <name evidence="1" type="ORF">EYF80_059738</name>
</gene>
<protein>
    <submittedName>
        <fullName evidence="1">Uncharacterized protein</fullName>
    </submittedName>
</protein>
<organism evidence="1 2">
    <name type="scientific">Liparis tanakae</name>
    <name type="common">Tanaka's snailfish</name>
    <dbReference type="NCBI Taxonomy" id="230148"/>
    <lineage>
        <taxon>Eukaryota</taxon>
        <taxon>Metazoa</taxon>
        <taxon>Chordata</taxon>
        <taxon>Craniata</taxon>
        <taxon>Vertebrata</taxon>
        <taxon>Euteleostomi</taxon>
        <taxon>Actinopterygii</taxon>
        <taxon>Neopterygii</taxon>
        <taxon>Teleostei</taxon>
        <taxon>Neoteleostei</taxon>
        <taxon>Acanthomorphata</taxon>
        <taxon>Eupercaria</taxon>
        <taxon>Perciformes</taxon>
        <taxon>Cottioidei</taxon>
        <taxon>Cottales</taxon>
        <taxon>Liparidae</taxon>
        <taxon>Liparis</taxon>
    </lineage>
</organism>
<comment type="caution">
    <text evidence="1">The sequence shown here is derived from an EMBL/GenBank/DDBJ whole genome shotgun (WGS) entry which is preliminary data.</text>
</comment>
<proteinExistence type="predicted"/>
<keyword evidence="2" id="KW-1185">Reference proteome</keyword>
<name>A0A4Z2ENG6_9TELE</name>
<dbReference type="EMBL" id="SRLO01004843">
    <property type="protein sequence ID" value="TNN30111.1"/>
    <property type="molecule type" value="Genomic_DNA"/>
</dbReference>
<evidence type="ECO:0000313" key="2">
    <source>
        <dbReference type="Proteomes" id="UP000314294"/>
    </source>
</evidence>
<dbReference type="AlphaFoldDB" id="A0A4Z2ENG6"/>
<dbReference type="Proteomes" id="UP000314294">
    <property type="component" value="Unassembled WGS sequence"/>
</dbReference>
<accession>A0A4Z2ENG6</accession>